<dbReference type="EC" id="2.3.1.8" evidence="6 12"/>
<dbReference type="Gene3D" id="3.40.1390.20">
    <property type="entry name" value="HprK N-terminal domain-like"/>
    <property type="match status" value="1"/>
</dbReference>
<comment type="function">
    <text evidence="12">Involved in acetate metabolism.</text>
</comment>
<comment type="catalytic activity">
    <reaction evidence="12">
        <text>acetyl-CoA + phosphate = acetyl phosphate + CoA</text>
        <dbReference type="Rhea" id="RHEA:19521"/>
        <dbReference type="ChEBI" id="CHEBI:22191"/>
        <dbReference type="ChEBI" id="CHEBI:43474"/>
        <dbReference type="ChEBI" id="CHEBI:57287"/>
        <dbReference type="ChEBI" id="CHEBI:57288"/>
        <dbReference type="EC" id="2.3.1.8"/>
    </reaction>
</comment>
<dbReference type="Proteomes" id="UP000609651">
    <property type="component" value="Unassembled WGS sequence"/>
</dbReference>
<dbReference type="SUPFAM" id="SSF75138">
    <property type="entry name" value="HprK N-terminal domain-like"/>
    <property type="match status" value="1"/>
</dbReference>
<dbReference type="InterPro" id="IPR042113">
    <property type="entry name" value="P_AcTrfase_dom1"/>
</dbReference>
<evidence type="ECO:0000256" key="5">
    <source>
        <dbReference type="ARBA" id="ARBA00011643"/>
    </source>
</evidence>
<evidence type="ECO:0000256" key="4">
    <source>
        <dbReference type="ARBA" id="ARBA00009786"/>
    </source>
</evidence>
<accession>A0ABX1VDK6</accession>
<dbReference type="Gene3D" id="3.40.50.300">
    <property type="entry name" value="P-loop containing nucleotide triphosphate hydrolases"/>
    <property type="match status" value="1"/>
</dbReference>
<evidence type="ECO:0000256" key="10">
    <source>
        <dbReference type="ARBA" id="ARBA00023315"/>
    </source>
</evidence>
<gene>
    <name evidence="15" type="primary">pta</name>
    <name evidence="15" type="ORF">LzC2_15760</name>
</gene>
<dbReference type="InterPro" id="IPR050500">
    <property type="entry name" value="Phos_Acetyltrans/Butyryltrans"/>
</dbReference>
<dbReference type="EMBL" id="WTPX01000039">
    <property type="protein sequence ID" value="NNJ25506.1"/>
    <property type="molecule type" value="Genomic_DNA"/>
</dbReference>
<protein>
    <recommendedName>
        <fullName evidence="7 12">Phosphate acetyltransferase</fullName>
        <ecNumber evidence="6 12">2.3.1.8</ecNumber>
    </recommendedName>
    <alternativeName>
        <fullName evidence="11 12">Phosphotransacetylase</fullName>
    </alternativeName>
</protein>
<dbReference type="InterPro" id="IPR028979">
    <property type="entry name" value="Ser_kin/Pase_Hpr-like_N_sf"/>
</dbReference>
<dbReference type="CDD" id="cd03109">
    <property type="entry name" value="DTBS"/>
    <property type="match status" value="1"/>
</dbReference>
<comment type="subcellular location">
    <subcellularLocation>
        <location evidence="1 12">Cytoplasm</location>
    </subcellularLocation>
</comment>
<dbReference type="SUPFAM" id="SSF52540">
    <property type="entry name" value="P-loop containing nucleoside triphosphate hydrolases"/>
    <property type="match status" value="1"/>
</dbReference>
<keyword evidence="9 12" id="KW-0808">Transferase</keyword>
<dbReference type="NCBIfam" id="NF007233">
    <property type="entry name" value="PRK09653.1"/>
    <property type="match status" value="1"/>
</dbReference>
<dbReference type="NCBIfam" id="NF004167">
    <property type="entry name" value="PRK05632.1"/>
    <property type="match status" value="1"/>
</dbReference>
<dbReference type="RefSeq" id="WP_171185590.1">
    <property type="nucleotide sequence ID" value="NZ_WTPX01000039.1"/>
</dbReference>
<evidence type="ECO:0000256" key="6">
    <source>
        <dbReference type="ARBA" id="ARBA00012707"/>
    </source>
</evidence>
<dbReference type="InterPro" id="IPR010766">
    <property type="entry name" value="DRTGG"/>
</dbReference>
<evidence type="ECO:0000259" key="14">
    <source>
        <dbReference type="Pfam" id="PF07085"/>
    </source>
</evidence>
<dbReference type="Gene3D" id="3.40.50.10750">
    <property type="entry name" value="Isocitrate/Isopropylmalate dehydrogenase-like"/>
    <property type="match status" value="1"/>
</dbReference>
<keyword evidence="16" id="KW-1185">Reference proteome</keyword>
<evidence type="ECO:0000256" key="3">
    <source>
        <dbReference type="ARBA" id="ARBA00008756"/>
    </source>
</evidence>
<dbReference type="InterPro" id="IPR042112">
    <property type="entry name" value="P_AcTrfase_dom2"/>
</dbReference>
<dbReference type="PANTHER" id="PTHR43356:SF3">
    <property type="entry name" value="PHOSPHATE ACETYLTRANSFERASE"/>
    <property type="match status" value="1"/>
</dbReference>
<feature type="domain" description="DRTGG" evidence="14">
    <location>
        <begin position="254"/>
        <end position="347"/>
    </location>
</feature>
<dbReference type="PANTHER" id="PTHR43356">
    <property type="entry name" value="PHOSPHATE ACETYLTRANSFERASE"/>
    <property type="match status" value="1"/>
</dbReference>
<dbReference type="Pfam" id="PF01515">
    <property type="entry name" value="PTA_PTB"/>
    <property type="match status" value="1"/>
</dbReference>
<keyword evidence="10 12" id="KW-0012">Acyltransferase</keyword>
<keyword evidence="8 12" id="KW-0963">Cytoplasm</keyword>
<organism evidence="15 16">
    <name type="scientific">Alienimonas chondri</name>
    <dbReference type="NCBI Taxonomy" id="2681879"/>
    <lineage>
        <taxon>Bacteria</taxon>
        <taxon>Pseudomonadati</taxon>
        <taxon>Planctomycetota</taxon>
        <taxon>Planctomycetia</taxon>
        <taxon>Planctomycetales</taxon>
        <taxon>Planctomycetaceae</taxon>
        <taxon>Alienimonas</taxon>
    </lineage>
</organism>
<comment type="domain">
    <text evidence="12">The N-terminal region seems to be important for proper quaternary structure. The C-terminal region contains the substrate-binding site.</text>
</comment>
<evidence type="ECO:0000313" key="15">
    <source>
        <dbReference type="EMBL" id="NNJ25506.1"/>
    </source>
</evidence>
<proteinExistence type="inferred from homology"/>
<comment type="similarity">
    <text evidence="4 12">In the N-terminal section; belongs to the CobB/CobQ family.</text>
</comment>
<name>A0ABX1VDK6_9PLAN</name>
<dbReference type="Pfam" id="PF13500">
    <property type="entry name" value="AAA_26"/>
    <property type="match status" value="1"/>
</dbReference>
<evidence type="ECO:0000313" key="16">
    <source>
        <dbReference type="Proteomes" id="UP000609651"/>
    </source>
</evidence>
<dbReference type="InterPro" id="IPR016475">
    <property type="entry name" value="P-Actrans_bac"/>
</dbReference>
<feature type="domain" description="Phosphate acetyl/butaryl transferase" evidence="13">
    <location>
        <begin position="393"/>
        <end position="712"/>
    </location>
</feature>
<dbReference type="PIRSF" id="PIRSF006107">
    <property type="entry name" value="PhpActrans_proteobac"/>
    <property type="match status" value="1"/>
</dbReference>
<evidence type="ECO:0000256" key="8">
    <source>
        <dbReference type="ARBA" id="ARBA00022490"/>
    </source>
</evidence>
<dbReference type="NCBIfam" id="TIGR00651">
    <property type="entry name" value="pta"/>
    <property type="match status" value="1"/>
</dbReference>
<comment type="caution">
    <text evidence="15">The sequence shown here is derived from an EMBL/GenBank/DDBJ whole genome shotgun (WGS) entry which is preliminary data.</text>
</comment>
<evidence type="ECO:0000256" key="7">
    <source>
        <dbReference type="ARBA" id="ARBA00021528"/>
    </source>
</evidence>
<dbReference type="SUPFAM" id="SSF53659">
    <property type="entry name" value="Isocitrate/Isopropylmalate dehydrogenase-like"/>
    <property type="match status" value="1"/>
</dbReference>
<evidence type="ECO:0000256" key="11">
    <source>
        <dbReference type="ARBA" id="ARBA00031108"/>
    </source>
</evidence>
<evidence type="ECO:0000256" key="1">
    <source>
        <dbReference type="ARBA" id="ARBA00004496"/>
    </source>
</evidence>
<evidence type="ECO:0000256" key="9">
    <source>
        <dbReference type="ARBA" id="ARBA00022679"/>
    </source>
</evidence>
<dbReference type="GO" id="GO:0008959">
    <property type="term" value="F:phosphate acetyltransferase activity"/>
    <property type="evidence" value="ECO:0007669"/>
    <property type="project" value="UniProtKB-EC"/>
</dbReference>
<evidence type="ECO:0000256" key="2">
    <source>
        <dbReference type="ARBA" id="ARBA00004989"/>
    </source>
</evidence>
<dbReference type="InterPro" id="IPR027417">
    <property type="entry name" value="P-loop_NTPase"/>
</dbReference>
<reference evidence="15 16" key="1">
    <citation type="journal article" date="2020" name="Syst. Appl. Microbiol.">
        <title>Alienimonas chondri sp. nov., a novel planctomycete isolated from the biofilm of the red alga Chondrus crispus.</title>
        <authorList>
            <person name="Vitorino I."/>
            <person name="Albuquerque L."/>
            <person name="Wiegand S."/>
            <person name="Kallscheuer N."/>
            <person name="da Costa M.S."/>
            <person name="Lobo-da-Cunha A."/>
            <person name="Jogler C."/>
            <person name="Lage O.M."/>
        </authorList>
    </citation>
    <scope>NUCLEOTIDE SEQUENCE [LARGE SCALE GENOMIC DNA]</scope>
    <source>
        <strain evidence="15 16">LzC2</strain>
    </source>
</reference>
<evidence type="ECO:0000256" key="12">
    <source>
        <dbReference type="PIRNR" id="PIRNR006107"/>
    </source>
</evidence>
<dbReference type="Pfam" id="PF07085">
    <property type="entry name" value="DRTGG"/>
    <property type="match status" value="1"/>
</dbReference>
<dbReference type="InterPro" id="IPR002505">
    <property type="entry name" value="PTA_PTB"/>
</dbReference>
<dbReference type="Gene3D" id="3.40.50.10950">
    <property type="match status" value="1"/>
</dbReference>
<comment type="pathway">
    <text evidence="2 12">Metabolic intermediate biosynthesis; acetyl-CoA biosynthesis; acetyl-CoA from acetate: step 2/2.</text>
</comment>
<evidence type="ECO:0000259" key="13">
    <source>
        <dbReference type="Pfam" id="PF01515"/>
    </source>
</evidence>
<dbReference type="InterPro" id="IPR004614">
    <property type="entry name" value="P_AcTrfase"/>
</dbReference>
<comment type="similarity">
    <text evidence="3 12">In the C-terminal section; belongs to the phosphate acetyltransferase and butyryltransferase family.</text>
</comment>
<sequence length="727" mass="76505">MAASIYVASAEAGAGKSLVALGVCELAARRGGRVGFFRPIVRHDGARDPSVRLVVDRYLKDVDPESLVGLNRAQARAYLAEDRVPELIATVLAEFRALRDGPADAQGGPREPDDLVVVEGTSFRGFAPTHEFDLNADLAANFGSAVLPVFTARGKTPADLRDAIAIAFDQFGDRGCEVLAAIVNHVPETWDAMARGSLTAMKADGPPVWLLPEDPRLERPSVGEIAAGLEAQWLCGPGEPPGKDAPFRFDGAERPAGRFVVAAMRVPHFLEHLTDDALVVTPGDRDDILLASLAGEKSRTGPNIAGVLLTGGLKPDGAVAKLVDGLAGVPVLGVATDTFTTATNVSAVPAALSPDAPGKIEAALELFDAHVDTETLSEAIRVSDPQRVTPLMFEYDLLRRAAANKKRVVLPEGTEPRILRAAETILRRGVADLILLGDRATIEGQIAELKLDASLFEGVAIENPATSERLDDFAAEYHRLREHKGVTPDIARDRMTDVSYFGTMLVHLGLADGMVSGSAHTTAHTIRPAFEFIKTKPGVGVVSGVFFMCLPDRVLVYGDCAVVPNPTADQLAEIATTSADTASRFGVEPRVALLSYSTGESGTGADVDRVREATGKAQAARLDLPIDGPIQYDAAVDPQTAASKRPGSPVAGRATVLIFPDLNTGNNTYKAVQRSAGAVAVGPVLQGLNKPVNDLSRGCTVADILNTVAITAIQAQAAEAERPGAAA</sequence>
<comment type="subunit">
    <text evidence="5">Homohexamer.</text>
</comment>